<keyword evidence="2" id="KW-1185">Reference proteome</keyword>
<dbReference type="KEGG" id="mbd:MEBOL_002642"/>
<proteinExistence type="predicted"/>
<dbReference type="EMBL" id="CP022163">
    <property type="protein sequence ID" value="ATB29193.1"/>
    <property type="molecule type" value="Genomic_DNA"/>
</dbReference>
<dbReference type="Gene3D" id="1.25.40.10">
    <property type="entry name" value="Tetratricopeptide repeat domain"/>
    <property type="match status" value="1"/>
</dbReference>
<sequence length="168" mass="18535">MHMTPEELRSRLQAAKQLQAGSARRIQAHRELAEQCPACVPNLLSLSRSLLLDRQDTGAQERFDEGEQALRLAVESSGEDASALVELAHFLDVVRDSPEEAEPLFAEAAQRASKLLEEAWAGWIGVLSQQEKFDAALELSSRAQRVFPDSELIAEATALVRQSAAREE</sequence>
<dbReference type="Proteomes" id="UP000217289">
    <property type="component" value="Chromosome"/>
</dbReference>
<dbReference type="InterPro" id="IPR011990">
    <property type="entry name" value="TPR-like_helical_dom_sf"/>
</dbReference>
<dbReference type="AlphaFoldDB" id="A0A250ID93"/>
<accession>A0A250ID93</accession>
<reference evidence="1 2" key="1">
    <citation type="submission" date="2017-06" db="EMBL/GenBank/DDBJ databases">
        <authorList>
            <person name="Kim H.J."/>
            <person name="Triplett B.A."/>
        </authorList>
    </citation>
    <scope>NUCLEOTIDE SEQUENCE [LARGE SCALE GENOMIC DNA]</scope>
    <source>
        <strain evidence="1 2">DSM 14713</strain>
    </source>
</reference>
<protein>
    <recommendedName>
        <fullName evidence="3">Tetratricopeptide repeat protein</fullName>
    </recommendedName>
</protein>
<evidence type="ECO:0000313" key="2">
    <source>
        <dbReference type="Proteomes" id="UP000217289"/>
    </source>
</evidence>
<dbReference type="SUPFAM" id="SSF48452">
    <property type="entry name" value="TPR-like"/>
    <property type="match status" value="1"/>
</dbReference>
<gene>
    <name evidence="1" type="ORF">MEBOL_002642</name>
</gene>
<evidence type="ECO:0008006" key="3">
    <source>
        <dbReference type="Google" id="ProtNLM"/>
    </source>
</evidence>
<organism evidence="1 2">
    <name type="scientific">Melittangium boletus DSM 14713</name>
    <dbReference type="NCBI Taxonomy" id="1294270"/>
    <lineage>
        <taxon>Bacteria</taxon>
        <taxon>Pseudomonadati</taxon>
        <taxon>Myxococcota</taxon>
        <taxon>Myxococcia</taxon>
        <taxon>Myxococcales</taxon>
        <taxon>Cystobacterineae</taxon>
        <taxon>Archangiaceae</taxon>
        <taxon>Melittangium</taxon>
    </lineage>
</organism>
<name>A0A250ID93_9BACT</name>
<evidence type="ECO:0000313" key="1">
    <source>
        <dbReference type="EMBL" id="ATB29193.1"/>
    </source>
</evidence>